<keyword evidence="7" id="KW-0594">Phospholipid biosynthesis</keyword>
<feature type="compositionally biased region" description="Basic and acidic residues" evidence="9">
    <location>
        <begin position="313"/>
        <end position="322"/>
    </location>
</feature>
<evidence type="ECO:0000256" key="4">
    <source>
        <dbReference type="ARBA" id="ARBA00022741"/>
    </source>
</evidence>
<keyword evidence="5 11" id="KW-0418">Kinase</keyword>
<evidence type="ECO:0000256" key="7">
    <source>
        <dbReference type="ARBA" id="ARBA00023209"/>
    </source>
</evidence>
<feature type="region of interest" description="Disordered" evidence="9">
    <location>
        <begin position="303"/>
        <end position="338"/>
    </location>
</feature>
<comment type="similarity">
    <text evidence="2">Belongs to the diacylglycerol/lipid kinase family.</text>
</comment>
<dbReference type="SMART" id="SM00046">
    <property type="entry name" value="DAGKc"/>
    <property type="match status" value="1"/>
</dbReference>
<dbReference type="EMBL" id="BAAAUT010000019">
    <property type="protein sequence ID" value="GAA3135057.1"/>
    <property type="molecule type" value="Genomic_DNA"/>
</dbReference>
<gene>
    <name evidence="11" type="ORF">GCM10010466_27360</name>
</gene>
<dbReference type="SUPFAM" id="SSF111331">
    <property type="entry name" value="NAD kinase/diacylglycerol kinase-like"/>
    <property type="match status" value="1"/>
</dbReference>
<keyword evidence="4" id="KW-0547">Nucleotide-binding</keyword>
<evidence type="ECO:0000256" key="1">
    <source>
        <dbReference type="ARBA" id="ARBA00001946"/>
    </source>
</evidence>
<dbReference type="InterPro" id="IPR017438">
    <property type="entry name" value="ATP-NAD_kinase_N"/>
</dbReference>
<dbReference type="PANTHER" id="PTHR12358:SF54">
    <property type="entry name" value="SPHINGOSINE KINASE RELATED PROTEIN"/>
    <property type="match status" value="1"/>
</dbReference>
<dbReference type="InterPro" id="IPR050187">
    <property type="entry name" value="Lipid_Phosphate_FormReg"/>
</dbReference>
<feature type="domain" description="DAGKc" evidence="10">
    <location>
        <begin position="1"/>
        <end position="138"/>
    </location>
</feature>
<evidence type="ECO:0000259" key="10">
    <source>
        <dbReference type="PROSITE" id="PS50146"/>
    </source>
</evidence>
<dbReference type="RefSeq" id="WP_344859386.1">
    <property type="nucleotide sequence ID" value="NZ_BAAAUT010000019.1"/>
</dbReference>
<comment type="cofactor">
    <cofactor evidence="1">
        <name>Mg(2+)</name>
        <dbReference type="ChEBI" id="CHEBI:18420"/>
    </cofactor>
</comment>
<evidence type="ECO:0000256" key="3">
    <source>
        <dbReference type="ARBA" id="ARBA00022679"/>
    </source>
</evidence>
<dbReference type="Gene3D" id="3.40.50.10330">
    <property type="entry name" value="Probable inorganic polyphosphate/atp-NAD kinase, domain 1"/>
    <property type="match status" value="1"/>
</dbReference>
<evidence type="ECO:0000313" key="12">
    <source>
        <dbReference type="Proteomes" id="UP001500320"/>
    </source>
</evidence>
<dbReference type="InterPro" id="IPR001206">
    <property type="entry name" value="Diacylglycerol_kinase_cat_dom"/>
</dbReference>
<dbReference type="Proteomes" id="UP001500320">
    <property type="component" value="Unassembled WGS sequence"/>
</dbReference>
<comment type="caution">
    <text evidence="11">The sequence shown here is derived from an EMBL/GenBank/DDBJ whole genome shotgun (WGS) entry which is preliminary data.</text>
</comment>
<dbReference type="Pfam" id="PF00781">
    <property type="entry name" value="DAGK_cat"/>
    <property type="match status" value="1"/>
</dbReference>
<evidence type="ECO:0000256" key="9">
    <source>
        <dbReference type="SAM" id="MobiDB-lite"/>
    </source>
</evidence>
<evidence type="ECO:0000256" key="2">
    <source>
        <dbReference type="ARBA" id="ARBA00005983"/>
    </source>
</evidence>
<keyword evidence="7" id="KW-0443">Lipid metabolism</keyword>
<dbReference type="InterPro" id="IPR045540">
    <property type="entry name" value="YegS/DAGK_C"/>
</dbReference>
<evidence type="ECO:0000256" key="5">
    <source>
        <dbReference type="ARBA" id="ARBA00022777"/>
    </source>
</evidence>
<evidence type="ECO:0000256" key="8">
    <source>
        <dbReference type="ARBA" id="ARBA00023264"/>
    </source>
</evidence>
<dbReference type="InterPro" id="IPR016064">
    <property type="entry name" value="NAD/diacylglycerol_kinase_sf"/>
</dbReference>
<keyword evidence="7" id="KW-0444">Lipid biosynthesis</keyword>
<dbReference type="Pfam" id="PF19279">
    <property type="entry name" value="YegS_C"/>
    <property type="match status" value="1"/>
</dbReference>
<keyword evidence="12" id="KW-1185">Reference proteome</keyword>
<keyword evidence="3" id="KW-0808">Transferase</keyword>
<evidence type="ECO:0000313" key="11">
    <source>
        <dbReference type="EMBL" id="GAA3135057.1"/>
    </source>
</evidence>
<keyword evidence="6" id="KW-0067">ATP-binding</keyword>
<protein>
    <submittedName>
        <fullName evidence="11">Diacylglycerol kinase</fullName>
    </submittedName>
</protein>
<name>A0ABP6N388_9ACTN</name>
<dbReference type="GO" id="GO:0016301">
    <property type="term" value="F:kinase activity"/>
    <property type="evidence" value="ECO:0007669"/>
    <property type="project" value="UniProtKB-KW"/>
</dbReference>
<reference evidence="12" key="1">
    <citation type="journal article" date="2019" name="Int. J. Syst. Evol. Microbiol.">
        <title>The Global Catalogue of Microorganisms (GCM) 10K type strain sequencing project: providing services to taxonomists for standard genome sequencing and annotation.</title>
        <authorList>
            <consortium name="The Broad Institute Genomics Platform"/>
            <consortium name="The Broad Institute Genome Sequencing Center for Infectious Disease"/>
            <person name="Wu L."/>
            <person name="Ma J."/>
        </authorList>
    </citation>
    <scope>NUCLEOTIDE SEQUENCE [LARGE SCALE GENOMIC DNA]</scope>
    <source>
        <strain evidence="12">JCM 9373</strain>
    </source>
</reference>
<proteinExistence type="inferred from homology"/>
<dbReference type="PROSITE" id="PS50146">
    <property type="entry name" value="DAGK"/>
    <property type="match status" value="1"/>
</dbReference>
<accession>A0ABP6N388</accession>
<dbReference type="Gene3D" id="2.60.200.40">
    <property type="match status" value="1"/>
</dbReference>
<sequence length="338" mass="34796">MAGLLAICNRGAGGAQEEAVEAALGTLCEGADVAEVSSTGADRGDGAEEPDRRLDRALDACPGRDVVVLGGDGSLHVVVAALHRRGELGERAVGLVPLGTGNDFARALGLPLDPERAARVVLAGHRRPMDLLVDDDGGIVVNAVHLGAGAEASERAAPLKPLLGRLAYPLGGLLAGVRSRGWRLRVTVDGRPLARGRRVLMAAVGNGVTIGGGTPLTPRARPDDGMVDVVVAATTGPLARAAYALRLRRGTHLGLREVVMDRGREVTVSGGPVPVNADGELTGPVTRRSWTVLPAAWQVFAEPGGQVAQAGAADRRPDRRSGEAPVPEAAGRRQGRDA</sequence>
<dbReference type="PANTHER" id="PTHR12358">
    <property type="entry name" value="SPHINGOSINE KINASE"/>
    <property type="match status" value="1"/>
</dbReference>
<evidence type="ECO:0000256" key="6">
    <source>
        <dbReference type="ARBA" id="ARBA00022840"/>
    </source>
</evidence>
<keyword evidence="8" id="KW-1208">Phospholipid metabolism</keyword>
<organism evidence="11 12">
    <name type="scientific">Planomonospora alba</name>
    <dbReference type="NCBI Taxonomy" id="161354"/>
    <lineage>
        <taxon>Bacteria</taxon>
        <taxon>Bacillati</taxon>
        <taxon>Actinomycetota</taxon>
        <taxon>Actinomycetes</taxon>
        <taxon>Streptosporangiales</taxon>
        <taxon>Streptosporangiaceae</taxon>
        <taxon>Planomonospora</taxon>
    </lineage>
</organism>